<dbReference type="EMBL" id="BSXV01001586">
    <property type="protein sequence ID" value="GME93293.1"/>
    <property type="molecule type" value="Genomic_DNA"/>
</dbReference>
<evidence type="ECO:0000313" key="1">
    <source>
        <dbReference type="EMBL" id="GME93293.1"/>
    </source>
</evidence>
<sequence length="221" mass="25592">MLLNISTITISFLILALKCSASFHVYLEPQETKCFYKDLSKESFLQAKYKVEMFDNENNQFVTSTLQNNDVNLYFTVEEVFDNNHRVASQKGSNSGDFTFTALDSGSHKICFSPEMNGYKLETKTKITVDFEIGDSKLILNKIENDESNLNSKVKKLQSKLVNLKKEYELFRSRESDFRDLSEYVNNNVVRLTFVQLIVLAVTCYWQLTDLSKFFVKQKVV</sequence>
<reference evidence="1" key="1">
    <citation type="submission" date="2023-04" db="EMBL/GenBank/DDBJ databases">
        <title>Candida boidinii NBRC 1967.</title>
        <authorList>
            <person name="Ichikawa N."/>
            <person name="Sato H."/>
            <person name="Tonouchi N."/>
        </authorList>
    </citation>
    <scope>NUCLEOTIDE SEQUENCE</scope>
    <source>
        <strain evidence="1">NBRC 1967</strain>
    </source>
</reference>
<comment type="caution">
    <text evidence="1">The sequence shown here is derived from an EMBL/GenBank/DDBJ whole genome shotgun (WGS) entry which is preliminary data.</text>
</comment>
<proteinExistence type="predicted"/>
<name>A0ACB5TQG0_CANBO</name>
<dbReference type="Proteomes" id="UP001165101">
    <property type="component" value="Unassembled WGS sequence"/>
</dbReference>
<protein>
    <submittedName>
        <fullName evidence="1">Unnamed protein product</fullName>
    </submittedName>
</protein>
<evidence type="ECO:0000313" key="2">
    <source>
        <dbReference type="Proteomes" id="UP001165101"/>
    </source>
</evidence>
<organism evidence="1 2">
    <name type="scientific">Candida boidinii</name>
    <name type="common">Yeast</name>
    <dbReference type="NCBI Taxonomy" id="5477"/>
    <lineage>
        <taxon>Eukaryota</taxon>
        <taxon>Fungi</taxon>
        <taxon>Dikarya</taxon>
        <taxon>Ascomycota</taxon>
        <taxon>Saccharomycotina</taxon>
        <taxon>Pichiomycetes</taxon>
        <taxon>Pichiales</taxon>
        <taxon>Pichiaceae</taxon>
        <taxon>Ogataea</taxon>
        <taxon>Ogataea/Candida clade</taxon>
    </lineage>
</organism>
<accession>A0ACB5TQG0</accession>
<gene>
    <name evidence="1" type="ORF">Cboi01_000308400</name>
</gene>
<keyword evidence="2" id="KW-1185">Reference proteome</keyword>